<dbReference type="AlphaFoldDB" id="A0A016VRC9"/>
<feature type="compositionally biased region" description="Basic and acidic residues" evidence="1">
    <location>
        <begin position="66"/>
        <end position="75"/>
    </location>
</feature>
<dbReference type="EMBL" id="JARK01001341">
    <property type="protein sequence ID" value="EYC29886.1"/>
    <property type="molecule type" value="Genomic_DNA"/>
</dbReference>
<organism evidence="2 3">
    <name type="scientific">Ancylostoma ceylanicum</name>
    <dbReference type="NCBI Taxonomy" id="53326"/>
    <lineage>
        <taxon>Eukaryota</taxon>
        <taxon>Metazoa</taxon>
        <taxon>Ecdysozoa</taxon>
        <taxon>Nematoda</taxon>
        <taxon>Chromadorea</taxon>
        <taxon>Rhabditida</taxon>
        <taxon>Rhabditina</taxon>
        <taxon>Rhabditomorpha</taxon>
        <taxon>Strongyloidea</taxon>
        <taxon>Ancylostomatidae</taxon>
        <taxon>Ancylostomatinae</taxon>
        <taxon>Ancylostoma</taxon>
    </lineage>
</organism>
<protein>
    <submittedName>
        <fullName evidence="2">Uncharacterized protein</fullName>
    </submittedName>
</protein>
<feature type="compositionally biased region" description="Polar residues" evidence="1">
    <location>
        <begin position="48"/>
        <end position="60"/>
    </location>
</feature>
<name>A0A016VRC9_9BILA</name>
<accession>A0A016VRC9</accession>
<feature type="region of interest" description="Disordered" evidence="1">
    <location>
        <begin position="47"/>
        <end position="75"/>
    </location>
</feature>
<proteinExistence type="predicted"/>
<comment type="caution">
    <text evidence="2">The sequence shown here is derived from an EMBL/GenBank/DDBJ whole genome shotgun (WGS) entry which is preliminary data.</text>
</comment>
<dbReference type="Proteomes" id="UP000024635">
    <property type="component" value="Unassembled WGS sequence"/>
</dbReference>
<evidence type="ECO:0000256" key="1">
    <source>
        <dbReference type="SAM" id="MobiDB-lite"/>
    </source>
</evidence>
<evidence type="ECO:0000313" key="3">
    <source>
        <dbReference type="Proteomes" id="UP000024635"/>
    </source>
</evidence>
<sequence>MVQEERKMDQRINSLLNNKLNKKNTRGNSPPSLSLLLMCLKAMLASSPASSDITWSNGIKPQTGDGFKEDETKDP</sequence>
<keyword evidence="3" id="KW-1185">Reference proteome</keyword>
<gene>
    <name evidence="2" type="primary">Acey_s0005.g2318</name>
    <name evidence="2" type="ORF">Y032_0005g2318</name>
</gene>
<evidence type="ECO:0000313" key="2">
    <source>
        <dbReference type="EMBL" id="EYC29886.1"/>
    </source>
</evidence>
<reference evidence="3" key="1">
    <citation type="journal article" date="2015" name="Nat. Genet.">
        <title>The genome and transcriptome of the zoonotic hookworm Ancylostoma ceylanicum identify infection-specific gene families.</title>
        <authorList>
            <person name="Schwarz E.M."/>
            <person name="Hu Y."/>
            <person name="Antoshechkin I."/>
            <person name="Miller M.M."/>
            <person name="Sternberg P.W."/>
            <person name="Aroian R.V."/>
        </authorList>
    </citation>
    <scope>NUCLEOTIDE SEQUENCE</scope>
    <source>
        <strain evidence="3">HY135</strain>
    </source>
</reference>